<evidence type="ECO:0000256" key="1">
    <source>
        <dbReference type="ARBA" id="ARBA00007689"/>
    </source>
</evidence>
<organism evidence="3 4">
    <name type="scientific">Frondihabitans sucicola</name>
    <dbReference type="NCBI Taxonomy" id="1268041"/>
    <lineage>
        <taxon>Bacteria</taxon>
        <taxon>Bacillati</taxon>
        <taxon>Actinomycetota</taxon>
        <taxon>Actinomycetes</taxon>
        <taxon>Micrococcales</taxon>
        <taxon>Microbacteriaceae</taxon>
        <taxon>Frondihabitans</taxon>
    </lineage>
</organism>
<dbReference type="RefSeq" id="WP_286344794.1">
    <property type="nucleotide sequence ID" value="NZ_AP027732.1"/>
</dbReference>
<evidence type="ECO:0000313" key="3">
    <source>
        <dbReference type="EMBL" id="BDZ52169.1"/>
    </source>
</evidence>
<protein>
    <submittedName>
        <fullName evidence="3">Transcription initiation protein</fullName>
    </submittedName>
</protein>
<keyword evidence="4" id="KW-1185">Reference proteome</keyword>
<comment type="similarity">
    <text evidence="1">Belongs to the YciI family.</text>
</comment>
<dbReference type="EMBL" id="AP027732">
    <property type="protein sequence ID" value="BDZ52169.1"/>
    <property type="molecule type" value="Genomic_DNA"/>
</dbReference>
<dbReference type="PANTHER" id="PTHR35174">
    <property type="entry name" value="BLL7171 PROTEIN-RELATED"/>
    <property type="match status" value="1"/>
</dbReference>
<name>A0ABM8GUM1_9MICO</name>
<feature type="domain" description="YCII-related" evidence="2">
    <location>
        <begin position="48"/>
        <end position="109"/>
    </location>
</feature>
<dbReference type="InterPro" id="IPR011008">
    <property type="entry name" value="Dimeric_a/b-barrel"/>
</dbReference>
<proteinExistence type="inferred from homology"/>
<evidence type="ECO:0000313" key="4">
    <source>
        <dbReference type="Proteomes" id="UP001321486"/>
    </source>
</evidence>
<dbReference type="InterPro" id="IPR005545">
    <property type="entry name" value="YCII"/>
</dbReference>
<accession>A0ABM8GUM1</accession>
<sequence>MRYLFFICTDPEAPAYDPADDDIEVWVADNDRRGISRGGNRLRPPETAKTVRKRDGEVIVTDGPFAETKEWVAGYDLLECESLEEALEIASRHPMARYGRVEVRAEWPFEAAP</sequence>
<reference evidence="4" key="1">
    <citation type="journal article" date="2019" name="Int. J. Syst. Evol. Microbiol.">
        <title>The Global Catalogue of Microorganisms (GCM) 10K type strain sequencing project: providing services to taxonomists for standard genome sequencing and annotation.</title>
        <authorList>
            <consortium name="The Broad Institute Genomics Platform"/>
            <consortium name="The Broad Institute Genome Sequencing Center for Infectious Disease"/>
            <person name="Wu L."/>
            <person name="Ma J."/>
        </authorList>
    </citation>
    <scope>NUCLEOTIDE SEQUENCE [LARGE SCALE GENOMIC DNA]</scope>
    <source>
        <strain evidence="4">NBRC 108728</strain>
    </source>
</reference>
<dbReference type="PANTHER" id="PTHR35174:SF3">
    <property type="entry name" value="BLL7171 PROTEIN"/>
    <property type="match status" value="1"/>
</dbReference>
<gene>
    <name evidence="3" type="ORF">GCM10025867_44100</name>
</gene>
<dbReference type="Gene3D" id="3.30.70.1060">
    <property type="entry name" value="Dimeric alpha+beta barrel"/>
    <property type="match status" value="1"/>
</dbReference>
<dbReference type="Proteomes" id="UP001321486">
    <property type="component" value="Chromosome"/>
</dbReference>
<dbReference type="Pfam" id="PF03795">
    <property type="entry name" value="YCII"/>
    <property type="match status" value="1"/>
</dbReference>
<dbReference type="SUPFAM" id="SSF54909">
    <property type="entry name" value="Dimeric alpha+beta barrel"/>
    <property type="match status" value="1"/>
</dbReference>
<evidence type="ECO:0000259" key="2">
    <source>
        <dbReference type="Pfam" id="PF03795"/>
    </source>
</evidence>